<dbReference type="SUPFAM" id="SSF101936">
    <property type="entry name" value="DNA-binding pseudobarrel domain"/>
    <property type="match status" value="1"/>
</dbReference>
<sequence length="413" mass="46823">MATNDGDHNKRSEGERRCLDLFATLLHAFGDDETRAKRGKDVQARNMLMIETIISAATNTFLLSKRKIDDESKNQENTASSSSSSSSSRSLLTVVESKRRRVVESNDEPIRAKPIREIKPPVKERKQPVKQKEPVRREPGVTPGWLVELMRRKNGVDAKLVIEKVITKTDLKPDQGRLLIPFKQIIEDFLNERELSIVEEHHRADRDEGLKGVDVILLNGNDAEVQWNANLRIWEMRSSFNYALCSGWNQLVRDNDLEANQTRRLWSFHSRDGKLFLAFDPLTPAQPQDQDDGMALALVPFNPEASSSSMALVVTSEEDPFVCEEASRRLLPKIPRSSRTTRVCVSPPTSNSSDLYLDEGLDLNRTPPEECTEMDPLEAVEETHIRWTSQEAITETSVVSFTETTTVDLELRL</sequence>
<keyword evidence="9" id="KW-1185">Reference proteome</keyword>
<protein>
    <recommendedName>
        <fullName evidence="7">TF-B3 domain-containing protein</fullName>
    </recommendedName>
</protein>
<evidence type="ECO:0000256" key="1">
    <source>
        <dbReference type="ARBA" id="ARBA00004123"/>
    </source>
</evidence>
<dbReference type="InParanoid" id="M4DYZ1"/>
<dbReference type="PANTHER" id="PTHR31541">
    <property type="entry name" value="B3 DOMAIN PLANT PROTEIN-RELATED"/>
    <property type="match status" value="1"/>
</dbReference>
<evidence type="ECO:0000256" key="4">
    <source>
        <dbReference type="ARBA" id="ARBA00023163"/>
    </source>
</evidence>
<evidence type="ECO:0000256" key="6">
    <source>
        <dbReference type="SAM" id="MobiDB-lite"/>
    </source>
</evidence>
<evidence type="ECO:0000256" key="2">
    <source>
        <dbReference type="ARBA" id="ARBA00023015"/>
    </source>
</evidence>
<feature type="region of interest" description="Disordered" evidence="6">
    <location>
        <begin position="70"/>
        <end position="92"/>
    </location>
</feature>
<keyword evidence="2" id="KW-0805">Transcription regulation</keyword>
<dbReference type="HOGENOM" id="CLU_779278_0_0_1"/>
<dbReference type="EnsemblPlants" id="Bra021738.1">
    <property type="protein sequence ID" value="Bra021738.1-P"/>
    <property type="gene ID" value="Bra021738"/>
</dbReference>
<evidence type="ECO:0000256" key="3">
    <source>
        <dbReference type="ARBA" id="ARBA00023125"/>
    </source>
</evidence>
<reference evidence="8" key="3">
    <citation type="submission" date="2023-03" db="UniProtKB">
        <authorList>
            <consortium name="EnsemblPlants"/>
        </authorList>
    </citation>
    <scope>IDENTIFICATION</scope>
    <source>
        <strain evidence="8">cv. Chiifu-401-42</strain>
    </source>
</reference>
<dbReference type="Gene3D" id="2.40.330.10">
    <property type="entry name" value="DNA-binding pseudobarrel domain"/>
    <property type="match status" value="1"/>
</dbReference>
<dbReference type="OMA" id="EETHIRW"/>
<dbReference type="Gramene" id="Bra021738.1">
    <property type="protein sequence ID" value="Bra021738.1-P"/>
    <property type="gene ID" value="Bra021738"/>
</dbReference>
<organism evidence="8 9">
    <name type="scientific">Brassica campestris</name>
    <name type="common">Field mustard</name>
    <dbReference type="NCBI Taxonomy" id="3711"/>
    <lineage>
        <taxon>Eukaryota</taxon>
        <taxon>Viridiplantae</taxon>
        <taxon>Streptophyta</taxon>
        <taxon>Embryophyta</taxon>
        <taxon>Tracheophyta</taxon>
        <taxon>Spermatophyta</taxon>
        <taxon>Magnoliopsida</taxon>
        <taxon>eudicotyledons</taxon>
        <taxon>Gunneridae</taxon>
        <taxon>Pentapetalae</taxon>
        <taxon>rosids</taxon>
        <taxon>malvids</taxon>
        <taxon>Brassicales</taxon>
        <taxon>Brassicaceae</taxon>
        <taxon>Brassiceae</taxon>
        <taxon>Brassica</taxon>
    </lineage>
</organism>
<dbReference type="GO" id="GO:0003677">
    <property type="term" value="F:DNA binding"/>
    <property type="evidence" value="ECO:0007669"/>
    <property type="project" value="UniProtKB-KW"/>
</dbReference>
<name>M4DYZ1_BRACM</name>
<dbReference type="AlphaFoldDB" id="M4DYZ1"/>
<keyword evidence="3" id="KW-0238">DNA-binding</keyword>
<dbReference type="InterPro" id="IPR005508">
    <property type="entry name" value="At2g31720-like"/>
</dbReference>
<dbReference type="PROSITE" id="PS50863">
    <property type="entry name" value="B3"/>
    <property type="match status" value="1"/>
</dbReference>
<feature type="domain" description="TF-B3" evidence="7">
    <location>
        <begin position="182"/>
        <end position="283"/>
    </location>
</feature>
<reference evidence="8 9" key="1">
    <citation type="journal article" date="2011" name="Nat. Genet.">
        <title>The genome of the mesopolyploid crop species Brassica rapa.</title>
        <authorList>
            <consortium name="Brassica rapa Genome Sequencing Project Consortium"/>
            <person name="Wang X."/>
            <person name="Wang H."/>
            <person name="Wang J."/>
            <person name="Sun R."/>
            <person name="Wu J."/>
            <person name="Liu S."/>
            <person name="Bai Y."/>
            <person name="Mun J.H."/>
            <person name="Bancroft I."/>
            <person name="Cheng F."/>
            <person name="Huang S."/>
            <person name="Li X."/>
            <person name="Hua W."/>
            <person name="Wang J."/>
            <person name="Wang X."/>
            <person name="Freeling M."/>
            <person name="Pires J.C."/>
            <person name="Paterson A.H."/>
            <person name="Chalhoub B."/>
            <person name="Wang B."/>
            <person name="Hayward A."/>
            <person name="Sharpe A.G."/>
            <person name="Park B.S."/>
            <person name="Weisshaar B."/>
            <person name="Liu B."/>
            <person name="Li B."/>
            <person name="Liu B."/>
            <person name="Tong C."/>
            <person name="Song C."/>
            <person name="Duran C."/>
            <person name="Peng C."/>
            <person name="Geng C."/>
            <person name="Koh C."/>
            <person name="Lin C."/>
            <person name="Edwards D."/>
            <person name="Mu D."/>
            <person name="Shen D."/>
            <person name="Soumpourou E."/>
            <person name="Li F."/>
            <person name="Fraser F."/>
            <person name="Conant G."/>
            <person name="Lassalle G."/>
            <person name="King G.J."/>
            <person name="Bonnema G."/>
            <person name="Tang H."/>
            <person name="Wang H."/>
            <person name="Belcram H."/>
            <person name="Zhou H."/>
            <person name="Hirakawa H."/>
            <person name="Abe H."/>
            <person name="Guo H."/>
            <person name="Wang H."/>
            <person name="Jin H."/>
            <person name="Parkin I.A."/>
            <person name="Batley J."/>
            <person name="Kim J.S."/>
            <person name="Just J."/>
            <person name="Li J."/>
            <person name="Xu J."/>
            <person name="Deng J."/>
            <person name="Kim J.A."/>
            <person name="Li J."/>
            <person name="Yu J."/>
            <person name="Meng J."/>
            <person name="Wang J."/>
            <person name="Min J."/>
            <person name="Poulain J."/>
            <person name="Wang J."/>
            <person name="Hatakeyama K."/>
            <person name="Wu K."/>
            <person name="Wang L."/>
            <person name="Fang L."/>
            <person name="Trick M."/>
            <person name="Links M.G."/>
            <person name="Zhao M."/>
            <person name="Jin M."/>
            <person name="Ramchiary N."/>
            <person name="Drou N."/>
            <person name="Berkman P.J."/>
            <person name="Cai Q."/>
            <person name="Huang Q."/>
            <person name="Li R."/>
            <person name="Tabata S."/>
            <person name="Cheng S."/>
            <person name="Zhang S."/>
            <person name="Zhang S."/>
            <person name="Huang S."/>
            <person name="Sato S."/>
            <person name="Sun S."/>
            <person name="Kwon S.J."/>
            <person name="Choi S.R."/>
            <person name="Lee T.H."/>
            <person name="Fan W."/>
            <person name="Zhao X."/>
            <person name="Tan X."/>
            <person name="Xu X."/>
            <person name="Wang Y."/>
            <person name="Qiu Y."/>
            <person name="Yin Y."/>
            <person name="Li Y."/>
            <person name="Du Y."/>
            <person name="Liao Y."/>
            <person name="Lim Y."/>
            <person name="Narusaka Y."/>
            <person name="Wang Y."/>
            <person name="Wang Z."/>
            <person name="Li Z."/>
            <person name="Wang Z."/>
            <person name="Xiong Z."/>
            <person name="Zhang Z."/>
        </authorList>
    </citation>
    <scope>NUCLEOTIDE SEQUENCE [LARGE SCALE GENOMIC DNA]</scope>
    <source>
        <strain evidence="8 9">cv. Chiifu-401-42</strain>
    </source>
</reference>
<reference evidence="8 9" key="2">
    <citation type="journal article" date="2018" name="Hortic Res">
        <title>Improved Brassica rapa reference genome by single-molecule sequencing and chromosome conformation capture technologies.</title>
        <authorList>
            <person name="Zhang L."/>
            <person name="Cai X."/>
            <person name="Wu J."/>
            <person name="Liu M."/>
            <person name="Grob S."/>
            <person name="Cheng F."/>
            <person name="Liang J."/>
            <person name="Cai C."/>
            <person name="Liu Z."/>
            <person name="Liu B."/>
            <person name="Wang F."/>
            <person name="Li S."/>
            <person name="Liu F."/>
            <person name="Li X."/>
            <person name="Cheng L."/>
            <person name="Yang W."/>
            <person name="Li M.H."/>
            <person name="Grossniklaus U."/>
            <person name="Zheng H."/>
            <person name="Wang X."/>
        </authorList>
    </citation>
    <scope>NUCLEOTIDE SEQUENCE [LARGE SCALE GENOMIC DNA]</scope>
    <source>
        <strain evidence="8 9">cv. Chiifu-401-42</strain>
    </source>
</reference>
<feature type="compositionally biased region" description="Low complexity" evidence="6">
    <location>
        <begin position="80"/>
        <end position="90"/>
    </location>
</feature>
<dbReference type="InterPro" id="IPR015300">
    <property type="entry name" value="DNA-bd_pseudobarrel_sf"/>
</dbReference>
<dbReference type="Pfam" id="PF03754">
    <property type="entry name" value="At2g31720-like"/>
    <property type="match status" value="1"/>
</dbReference>
<proteinExistence type="predicted"/>
<comment type="subcellular location">
    <subcellularLocation>
        <location evidence="1">Nucleus</location>
    </subcellularLocation>
</comment>
<evidence type="ECO:0000313" key="9">
    <source>
        <dbReference type="Proteomes" id="UP000011750"/>
    </source>
</evidence>
<keyword evidence="5" id="KW-0539">Nucleus</keyword>
<accession>M4DYZ1</accession>
<dbReference type="CDD" id="cd10017">
    <property type="entry name" value="B3_DNA"/>
    <property type="match status" value="1"/>
</dbReference>
<evidence type="ECO:0000313" key="8">
    <source>
        <dbReference type="EnsemblPlants" id="Bra021738.1-P"/>
    </source>
</evidence>
<evidence type="ECO:0000259" key="7">
    <source>
        <dbReference type="PROSITE" id="PS50863"/>
    </source>
</evidence>
<dbReference type="GO" id="GO:0005634">
    <property type="term" value="C:nucleus"/>
    <property type="evidence" value="ECO:0007669"/>
    <property type="project" value="UniProtKB-SubCell"/>
</dbReference>
<dbReference type="PANTHER" id="PTHR31541:SF54">
    <property type="entry name" value="TF-B3 DOMAIN-CONTAINING PROTEIN"/>
    <property type="match status" value="1"/>
</dbReference>
<keyword evidence="4" id="KW-0804">Transcription</keyword>
<dbReference type="InterPro" id="IPR003340">
    <property type="entry name" value="B3_DNA-bd"/>
</dbReference>
<evidence type="ECO:0000256" key="5">
    <source>
        <dbReference type="ARBA" id="ARBA00023242"/>
    </source>
</evidence>
<dbReference type="Proteomes" id="UP000011750">
    <property type="component" value="Chromosome A04"/>
</dbReference>